<dbReference type="Gene3D" id="3.40.50.150">
    <property type="entry name" value="Vaccinia Virus protein VP39"/>
    <property type="match status" value="1"/>
</dbReference>
<dbReference type="CDD" id="cd02440">
    <property type="entry name" value="AdoMet_MTases"/>
    <property type="match status" value="1"/>
</dbReference>
<keyword evidence="2 3" id="KW-0802">TPR repeat</keyword>
<organism evidence="5 6">
    <name type="scientific">Pseudoteredinibacter isoporae</name>
    <dbReference type="NCBI Taxonomy" id="570281"/>
    <lineage>
        <taxon>Bacteria</taxon>
        <taxon>Pseudomonadati</taxon>
        <taxon>Pseudomonadota</taxon>
        <taxon>Gammaproteobacteria</taxon>
        <taxon>Cellvibrionales</taxon>
        <taxon>Cellvibrionaceae</taxon>
        <taxon>Pseudoteredinibacter</taxon>
    </lineage>
</organism>
<evidence type="ECO:0000256" key="3">
    <source>
        <dbReference type="PROSITE-ProRule" id="PRU00339"/>
    </source>
</evidence>
<dbReference type="PROSITE" id="PS50005">
    <property type="entry name" value="TPR"/>
    <property type="match status" value="1"/>
</dbReference>
<feature type="repeat" description="TPR" evidence="3">
    <location>
        <begin position="111"/>
        <end position="144"/>
    </location>
</feature>
<dbReference type="PANTHER" id="PTHR44858:SF1">
    <property type="entry name" value="UDP-N-ACETYLGLUCOSAMINE--PEPTIDE N-ACETYLGLUCOSAMINYLTRANSFERASE SPINDLY-RELATED"/>
    <property type="match status" value="1"/>
</dbReference>
<comment type="caution">
    <text evidence="5">The sequence shown here is derived from an EMBL/GenBank/DDBJ whole genome shotgun (WGS) entry which is preliminary data.</text>
</comment>
<evidence type="ECO:0000256" key="1">
    <source>
        <dbReference type="ARBA" id="ARBA00022737"/>
    </source>
</evidence>
<dbReference type="InterPro" id="IPR050498">
    <property type="entry name" value="Ycf3"/>
</dbReference>
<evidence type="ECO:0000256" key="2">
    <source>
        <dbReference type="ARBA" id="ARBA00022803"/>
    </source>
</evidence>
<feature type="domain" description="Methyltransferase" evidence="4">
    <location>
        <begin position="459"/>
        <end position="582"/>
    </location>
</feature>
<dbReference type="Pfam" id="PF13181">
    <property type="entry name" value="TPR_8"/>
    <property type="match status" value="1"/>
</dbReference>
<evidence type="ECO:0000259" key="4">
    <source>
        <dbReference type="Pfam" id="PF13847"/>
    </source>
</evidence>
<dbReference type="InterPro" id="IPR011990">
    <property type="entry name" value="TPR-like_helical_dom_sf"/>
</dbReference>
<dbReference type="Gene3D" id="1.25.40.10">
    <property type="entry name" value="Tetratricopeptide repeat domain"/>
    <property type="match status" value="1"/>
</dbReference>
<accession>A0A7X0MXG7</accession>
<dbReference type="GO" id="GO:0032259">
    <property type="term" value="P:methylation"/>
    <property type="evidence" value="ECO:0007669"/>
    <property type="project" value="UniProtKB-KW"/>
</dbReference>
<dbReference type="GO" id="GO:0008168">
    <property type="term" value="F:methyltransferase activity"/>
    <property type="evidence" value="ECO:0007669"/>
    <property type="project" value="UniProtKB-KW"/>
</dbReference>
<dbReference type="SUPFAM" id="SSF48452">
    <property type="entry name" value="TPR-like"/>
    <property type="match status" value="1"/>
</dbReference>
<dbReference type="EMBL" id="JACHHT010000003">
    <property type="protein sequence ID" value="MBB6523488.1"/>
    <property type="molecule type" value="Genomic_DNA"/>
</dbReference>
<evidence type="ECO:0000313" key="6">
    <source>
        <dbReference type="Proteomes" id="UP000528457"/>
    </source>
</evidence>
<reference evidence="5 6" key="1">
    <citation type="submission" date="2020-08" db="EMBL/GenBank/DDBJ databases">
        <title>Genomic Encyclopedia of Type Strains, Phase IV (KMG-IV): sequencing the most valuable type-strain genomes for metagenomic binning, comparative biology and taxonomic classification.</title>
        <authorList>
            <person name="Goeker M."/>
        </authorList>
    </citation>
    <scope>NUCLEOTIDE SEQUENCE [LARGE SCALE GENOMIC DNA]</scope>
    <source>
        <strain evidence="5 6">DSM 22368</strain>
    </source>
</reference>
<dbReference type="InterPro" id="IPR025714">
    <property type="entry name" value="Methyltranfer_dom"/>
</dbReference>
<dbReference type="SMART" id="SM00028">
    <property type="entry name" value="TPR"/>
    <property type="match status" value="3"/>
</dbReference>
<dbReference type="Pfam" id="PF13847">
    <property type="entry name" value="Methyltransf_31"/>
    <property type="match status" value="1"/>
</dbReference>
<dbReference type="InterPro" id="IPR029063">
    <property type="entry name" value="SAM-dependent_MTases_sf"/>
</dbReference>
<evidence type="ECO:0000313" key="5">
    <source>
        <dbReference type="EMBL" id="MBB6523488.1"/>
    </source>
</evidence>
<proteinExistence type="predicted"/>
<name>A0A7X0MXG7_9GAMM</name>
<sequence>MTQAAIRQTPSRAQSEHHTELNLSHGQWRILNKLLRKSSDCYGESLAPGISQQKVAQLRQRCREYCKNILHIYPQCADALALLSRIALDCNELRKAKKFIRQALQYAPNASVCWFSLGHVYLAENEHEKARECFQKTVKLEPSHFRAKAAYAYSCFHQGEIVSAFNIYKRLIHQNPDDPHVKSNLFACLKQLTADTDTPELDEQLRFYLGLEDVDHSDLSRLIASLLAHRYQLSDKNSQVDIAQLSKDTLYLQALKVVIFSSDLIEDLNSSVRQHLLFARRCNLDELNLKICLAIQAFNNEHVMAYDDSERLVLEGRIQQSELILQHKELDQQQQLTLLDNWVSLVMYEPSSCFPSLYNGAMLNHMIDTASAINTGGALLTNLGQLLKLCFSQAEKEIRIESLGTISDSVSCRVKAQYEENPYPRWLALPYQTPTEYQQALDTALPEHGFVPKQQGQTLQVLVAGSGTGKHALQCARYFRNTQVTAIDISHASLAYAKVKADQYQLNNIEFLQADILELQNIKKRFDIIECSGVLHHMNSPQEGARVLKQLLRPGGIMKIGLYSERARSEVVMCREMIAEQQLQSRPKDMRELRRQILSRPEQWPAVLSSPDFYSLSGCRDLLFHEQEHRFTPLQIEAFCEDLDMEFLGFVRVPAKHYQTYRKTYPLDERMRNLGYWEAYEERNPLTFGGMYQFYVRN</sequence>
<dbReference type="Pfam" id="PF13432">
    <property type="entry name" value="TPR_16"/>
    <property type="match status" value="1"/>
</dbReference>
<dbReference type="AlphaFoldDB" id="A0A7X0MXG7"/>
<keyword evidence="1" id="KW-0677">Repeat</keyword>
<dbReference type="InterPro" id="IPR019734">
    <property type="entry name" value="TPR_rpt"/>
</dbReference>
<protein>
    <submittedName>
        <fullName evidence="5">2-polyprenyl-3-methyl-5-hydroxy-6-metoxy-1, 4-benzoquinol methylase/Tfp pilus assembly protein PilF</fullName>
    </submittedName>
</protein>
<dbReference type="PROSITE" id="PS50293">
    <property type="entry name" value="TPR_REGION"/>
    <property type="match status" value="1"/>
</dbReference>
<keyword evidence="6" id="KW-1185">Reference proteome</keyword>
<gene>
    <name evidence="5" type="ORF">HNR48_003790</name>
</gene>
<dbReference type="PANTHER" id="PTHR44858">
    <property type="entry name" value="TETRATRICOPEPTIDE REPEAT PROTEIN 6"/>
    <property type="match status" value="1"/>
</dbReference>
<dbReference type="InParanoid" id="A0A7X0MXG7"/>
<dbReference type="SUPFAM" id="SSF53335">
    <property type="entry name" value="S-adenosyl-L-methionine-dependent methyltransferases"/>
    <property type="match status" value="1"/>
</dbReference>
<keyword evidence="5" id="KW-0808">Transferase</keyword>
<dbReference type="Proteomes" id="UP000528457">
    <property type="component" value="Unassembled WGS sequence"/>
</dbReference>
<keyword evidence="5" id="KW-0489">Methyltransferase</keyword>
<dbReference type="RefSeq" id="WP_166847700.1">
    <property type="nucleotide sequence ID" value="NZ_JAAONY010000003.1"/>
</dbReference>